<keyword evidence="2" id="KW-1185">Reference proteome</keyword>
<accession>A0ACC0V0A8</accession>
<reference evidence="1" key="1">
    <citation type="submission" date="2022-10" db="EMBL/GenBank/DDBJ databases">
        <title>Complete Genome of Trichothecium roseum strain YXFP-22015, a Plant Pathogen Isolated from Citrus.</title>
        <authorList>
            <person name="Wang Y."/>
            <person name="Zhu L."/>
        </authorList>
    </citation>
    <scope>NUCLEOTIDE SEQUENCE</scope>
    <source>
        <strain evidence="1">YXFP-22015</strain>
    </source>
</reference>
<sequence>MSHGTRPESAEASRKVDLKAPQVSSDELSAFFQAHFSDSAASQFGSSFLEFDHQYDLDGSDEAYYDECDEEESLGYYADGVKRTLTDEQIEIFRHSELQNLLREKRKAARNSDSKRATEAEASADGFGSNENTNALSEPTLPSTFKSSKKKRKGAKRQKMEPKPDLRKRTWDVVETGLDSLNYD</sequence>
<comment type="caution">
    <text evidence="1">The sequence shown here is derived from an EMBL/GenBank/DDBJ whole genome shotgun (WGS) entry which is preliminary data.</text>
</comment>
<proteinExistence type="predicted"/>
<dbReference type="Proteomes" id="UP001163324">
    <property type="component" value="Chromosome 5"/>
</dbReference>
<dbReference type="EMBL" id="CM047944">
    <property type="protein sequence ID" value="KAI9899177.1"/>
    <property type="molecule type" value="Genomic_DNA"/>
</dbReference>
<evidence type="ECO:0000313" key="1">
    <source>
        <dbReference type="EMBL" id="KAI9899177.1"/>
    </source>
</evidence>
<organism evidence="1 2">
    <name type="scientific">Trichothecium roseum</name>
    <dbReference type="NCBI Taxonomy" id="47278"/>
    <lineage>
        <taxon>Eukaryota</taxon>
        <taxon>Fungi</taxon>
        <taxon>Dikarya</taxon>
        <taxon>Ascomycota</taxon>
        <taxon>Pezizomycotina</taxon>
        <taxon>Sordariomycetes</taxon>
        <taxon>Hypocreomycetidae</taxon>
        <taxon>Hypocreales</taxon>
        <taxon>Hypocreales incertae sedis</taxon>
        <taxon>Trichothecium</taxon>
    </lineage>
</organism>
<gene>
    <name evidence="1" type="ORF">N3K66_005638</name>
</gene>
<protein>
    <submittedName>
        <fullName evidence="1">Uncharacterized protein</fullName>
    </submittedName>
</protein>
<name>A0ACC0V0A8_9HYPO</name>
<evidence type="ECO:0000313" key="2">
    <source>
        <dbReference type="Proteomes" id="UP001163324"/>
    </source>
</evidence>